<dbReference type="RefSeq" id="XP_062794499.1">
    <property type="nucleotide sequence ID" value="XM_062938448.1"/>
</dbReference>
<proteinExistence type="predicted"/>
<feature type="compositionally biased region" description="Polar residues" evidence="1">
    <location>
        <begin position="29"/>
        <end position="40"/>
    </location>
</feature>
<dbReference type="EMBL" id="CP141889">
    <property type="protein sequence ID" value="WRT69760.1"/>
    <property type="molecule type" value="Genomic_DNA"/>
</dbReference>
<protein>
    <submittedName>
        <fullName evidence="2">Uncharacterized protein</fullName>
    </submittedName>
</protein>
<keyword evidence="3" id="KW-1185">Reference proteome</keyword>
<feature type="region of interest" description="Disordered" evidence="1">
    <location>
        <begin position="54"/>
        <end position="102"/>
    </location>
</feature>
<dbReference type="GeneID" id="87958881"/>
<evidence type="ECO:0000313" key="2">
    <source>
        <dbReference type="EMBL" id="WRT69760.1"/>
    </source>
</evidence>
<feature type="compositionally biased region" description="Basic residues" evidence="1">
    <location>
        <begin position="76"/>
        <end position="91"/>
    </location>
</feature>
<organism evidence="2 3">
    <name type="scientific">Kwoniella shivajii</name>
    <dbReference type="NCBI Taxonomy" id="564305"/>
    <lineage>
        <taxon>Eukaryota</taxon>
        <taxon>Fungi</taxon>
        <taxon>Dikarya</taxon>
        <taxon>Basidiomycota</taxon>
        <taxon>Agaricomycotina</taxon>
        <taxon>Tremellomycetes</taxon>
        <taxon>Tremellales</taxon>
        <taxon>Cryptococcaceae</taxon>
        <taxon>Kwoniella</taxon>
    </lineage>
</organism>
<evidence type="ECO:0000313" key="3">
    <source>
        <dbReference type="Proteomes" id="UP001329825"/>
    </source>
</evidence>
<name>A0ABZ1D6T8_9TREE</name>
<sequence>MSDESGKPARTANTSASGDKPIPRAWPPSQAQLNSFRSQYQARGEGIRVLDGYAPTTSQEETKHPTIATRSDFLKNQKKHLLPETRKRRGSNTRTLKTTRIT</sequence>
<reference evidence="2 3" key="1">
    <citation type="submission" date="2024-01" db="EMBL/GenBank/DDBJ databases">
        <title>Comparative genomics of Cryptococcus and Kwoniella reveals pathogenesis evolution and contrasting modes of karyotype evolution via chromosome fusion or intercentromeric recombination.</title>
        <authorList>
            <person name="Coelho M.A."/>
            <person name="David-Palma M."/>
            <person name="Shea T."/>
            <person name="Bowers K."/>
            <person name="McGinley-Smith S."/>
            <person name="Mohammad A.W."/>
            <person name="Gnirke A."/>
            <person name="Yurkov A.M."/>
            <person name="Nowrousian M."/>
            <person name="Sun S."/>
            <person name="Cuomo C.A."/>
            <person name="Heitman J."/>
        </authorList>
    </citation>
    <scope>NUCLEOTIDE SEQUENCE [LARGE SCALE GENOMIC DNA]</scope>
    <source>
        <strain evidence="2">CBS 11374</strain>
    </source>
</reference>
<feature type="compositionally biased region" description="Polar residues" evidence="1">
    <location>
        <begin position="92"/>
        <end position="102"/>
    </location>
</feature>
<gene>
    <name evidence="2" type="ORF">IL334_006751</name>
</gene>
<accession>A0ABZ1D6T8</accession>
<feature type="region of interest" description="Disordered" evidence="1">
    <location>
        <begin position="1"/>
        <end position="40"/>
    </location>
</feature>
<evidence type="ECO:0000256" key="1">
    <source>
        <dbReference type="SAM" id="MobiDB-lite"/>
    </source>
</evidence>
<dbReference type="Proteomes" id="UP001329825">
    <property type="component" value="Chromosome 9"/>
</dbReference>